<sequence length="116" mass="13824">MKKIYAIRQMIVSLVALVFLTWAFFKNDRWAKIIIIPFLICAFAILMENLFFILNKIKISNFFKLVFRNSFFVYIFGFLSYVIYYSITTKAYSLLIVAAVMLLILLFAIYFSKKYF</sequence>
<name>C0E9H3_9FIRM</name>
<evidence type="ECO:0000313" key="1">
    <source>
        <dbReference type="EMBL" id="EEG31883.1"/>
    </source>
</evidence>
<keyword evidence="2" id="KW-1185">Reference proteome</keyword>
<dbReference type="STRING" id="537013.CLOSTMETH_00472"/>
<dbReference type="Proteomes" id="UP000003340">
    <property type="component" value="Unassembled WGS sequence"/>
</dbReference>
<comment type="caution">
    <text evidence="1">The sequence shown here is derived from an EMBL/GenBank/DDBJ whole genome shotgun (WGS) entry which is preliminary data.</text>
</comment>
<accession>C0E9H3</accession>
<organism evidence="1 2">
    <name type="scientific">[Clostridium] methylpentosum DSM 5476</name>
    <dbReference type="NCBI Taxonomy" id="537013"/>
    <lineage>
        <taxon>Bacteria</taxon>
        <taxon>Bacillati</taxon>
        <taxon>Bacillota</taxon>
        <taxon>Clostridia</taxon>
        <taxon>Eubacteriales</taxon>
        <taxon>Oscillospiraceae</taxon>
        <taxon>Oscillospiraceae incertae sedis</taxon>
    </lineage>
</organism>
<evidence type="ECO:0000313" key="2">
    <source>
        <dbReference type="Proteomes" id="UP000003340"/>
    </source>
</evidence>
<dbReference type="HOGENOM" id="CLU_2092553_0_0_9"/>
<reference evidence="1 2" key="2">
    <citation type="submission" date="2009-02" db="EMBL/GenBank/DDBJ databases">
        <title>Draft genome sequence of Clostridium methylpentosum (DSM 5476).</title>
        <authorList>
            <person name="Sudarsanam P."/>
            <person name="Ley R."/>
            <person name="Guruge J."/>
            <person name="Turnbaugh P.J."/>
            <person name="Mahowald M."/>
            <person name="Liep D."/>
            <person name="Gordon J."/>
        </authorList>
    </citation>
    <scope>NUCLEOTIDE SEQUENCE [LARGE SCALE GENOMIC DNA]</scope>
    <source>
        <strain evidence="1 2">DSM 5476</strain>
    </source>
</reference>
<reference evidence="1 2" key="1">
    <citation type="submission" date="2009-01" db="EMBL/GenBank/DDBJ databases">
        <authorList>
            <person name="Fulton L."/>
            <person name="Clifton S."/>
            <person name="Fulton B."/>
            <person name="Xu J."/>
            <person name="Minx P."/>
            <person name="Pepin K.H."/>
            <person name="Johnson M."/>
            <person name="Bhonagiri V."/>
            <person name="Nash W.E."/>
            <person name="Mardis E.R."/>
            <person name="Wilson R.K."/>
        </authorList>
    </citation>
    <scope>NUCLEOTIDE SEQUENCE [LARGE SCALE GENOMIC DNA]</scope>
    <source>
        <strain evidence="1 2">DSM 5476</strain>
    </source>
</reference>
<gene>
    <name evidence="1" type="ORF">CLOSTMETH_00472</name>
</gene>
<protein>
    <submittedName>
        <fullName evidence="1">Uncharacterized protein</fullName>
    </submittedName>
</protein>
<dbReference type="EMBL" id="ACEC01000020">
    <property type="protein sequence ID" value="EEG31883.1"/>
    <property type="molecule type" value="Genomic_DNA"/>
</dbReference>
<dbReference type="AlphaFoldDB" id="C0E9H3"/>
<proteinExistence type="predicted"/>